<sequence>MEPRELNPSDKTWAEPELHGQSCEKSDIGDTCHDQVKPSDKNSLSSPHHSSVKDEKDTTDDNGGSVSDNKKPKTEQDKQGLIVDLDKYRGLTALQELAKTARAENSVCGNDKGNIFLLTKNSNTNFLNIQSETLLDNMKITNNGNVDKTAETEVSSGTLSPTDKQLFSGPLTHGARKFLTAAITKSLVHHIPFATSVISENSLSSTTPSLTVVASSNPGSSSPSLRVAACSNARSSSSSPSLRVVESSNPGLSSSSLKIVASSNPGSSTPSLRVVASSNPGSSYNISSNSENIHSRSLPLLSPLLSPISAAAQSSPTPSSLPSPQLPVSLFDMSNSFFTTDSSSHADAGDESEGQRSRSHSLPSRWTIDCEKATIDDDDLDDDDENDMVDFITNAMGNGTCATVEHEKGKSNSEWMIDCDAPSVEMPELTPQSTPVAAVTRPISHDGLLCLLISGEEDEPLKQSIQDALQTACVQTASPAEAVAKCNKEAFDLIWVRITVPVKEELLSVVASVRYSSGKSKGARIIAVADKTLLVDLLLRLFDDVFLEPLPMMTIRHKYSSLSKSKRSSSMQEADGTQRDLNTPESSLSLESTKSQSTPSDSGMDFSDLTLQPLKPGPQISHQNTSTDEFIKSPLDLESPPSPVWCKVEHANKEKQRRVRIKDSCDQLRKLLPYVRGRKTDMASILEMTVDYLQIVNASLPAEFQTKVIEMLSPDLSLLEGRIHSSEPVTTTAHKTHIGGQICPSTCILTKPNLNKSNINNSNKNISGNINTTIGSNINLNRMTTRSQVSKVSSENSSSGVKENVQTKTEPNMFTDPVHNEDSNANTIEGPDRTRKFDATAVMSKPFHKRELPLNANLVCSTPKRPHVVFTSKPKDNQAPGVYLAPGATEPSKAKSDCTLENAHRLSGIQFPHMFTEGDISANRMFSTGRVSNRSDAFPYQTPSYLNTAGPTARVPGVPCDGGEMVASVNNMFFDTAYYYYPSSHDSSNGNYFVNGGSSSEYVNPNAVLPVTCNSSSSRITNFNLGRRYERLSVSGESERYSETTIGSVSLHHHHHQHQQHPL</sequence>
<dbReference type="Pfam" id="PF00010">
    <property type="entry name" value="HLH"/>
    <property type="match status" value="1"/>
</dbReference>
<feature type="compositionally biased region" description="Basic and acidic residues" evidence="9">
    <location>
        <begin position="68"/>
        <end position="81"/>
    </location>
</feature>
<feature type="region of interest" description="Disordered" evidence="9">
    <location>
        <begin position="561"/>
        <end position="625"/>
    </location>
</feature>
<evidence type="ECO:0000313" key="11">
    <source>
        <dbReference type="EMBL" id="GFR98523.1"/>
    </source>
</evidence>
<keyword evidence="7" id="KW-0804">Transcription</keyword>
<feature type="compositionally biased region" description="Low complexity" evidence="9">
    <location>
        <begin position="277"/>
        <end position="290"/>
    </location>
</feature>
<feature type="compositionally biased region" description="Low complexity" evidence="9">
    <location>
        <begin position="208"/>
        <end position="263"/>
    </location>
</feature>
<dbReference type="InterPro" id="IPR011598">
    <property type="entry name" value="bHLH_dom"/>
</dbReference>
<dbReference type="Proteomes" id="UP000762676">
    <property type="component" value="Unassembled WGS sequence"/>
</dbReference>
<keyword evidence="8" id="KW-0539">Nucleus</keyword>
<accession>A0AAV4HN77</accession>
<keyword evidence="6" id="KW-0238">DNA-binding</keyword>
<dbReference type="AlphaFoldDB" id="A0AAV4HN77"/>
<keyword evidence="3" id="KW-0221">Differentiation</keyword>
<dbReference type="SUPFAM" id="SSF47459">
    <property type="entry name" value="HLH, helix-loop-helix DNA-binding domain"/>
    <property type="match status" value="1"/>
</dbReference>
<dbReference type="SMART" id="SM00353">
    <property type="entry name" value="HLH"/>
    <property type="match status" value="1"/>
</dbReference>
<evidence type="ECO:0000256" key="2">
    <source>
        <dbReference type="ARBA" id="ARBA00022473"/>
    </source>
</evidence>
<evidence type="ECO:0000256" key="4">
    <source>
        <dbReference type="ARBA" id="ARBA00022871"/>
    </source>
</evidence>
<feature type="region of interest" description="Disordered" evidence="9">
    <location>
        <begin position="1"/>
        <end position="81"/>
    </location>
</feature>
<feature type="region of interest" description="Disordered" evidence="9">
    <location>
        <begin position="341"/>
        <end position="364"/>
    </location>
</feature>
<comment type="caution">
    <text evidence="11">The sequence shown here is derived from an EMBL/GenBank/DDBJ whole genome shotgun (WGS) entry which is preliminary data.</text>
</comment>
<dbReference type="PROSITE" id="PS50888">
    <property type="entry name" value="BHLH"/>
    <property type="match status" value="1"/>
</dbReference>
<keyword evidence="12" id="KW-1185">Reference proteome</keyword>
<evidence type="ECO:0000313" key="12">
    <source>
        <dbReference type="Proteomes" id="UP000762676"/>
    </source>
</evidence>
<dbReference type="GO" id="GO:0000978">
    <property type="term" value="F:RNA polymerase II cis-regulatory region sequence-specific DNA binding"/>
    <property type="evidence" value="ECO:0007669"/>
    <property type="project" value="TreeGrafter"/>
</dbReference>
<dbReference type="EMBL" id="BMAT01012746">
    <property type="protein sequence ID" value="GFR98523.1"/>
    <property type="molecule type" value="Genomic_DNA"/>
</dbReference>
<evidence type="ECO:0000256" key="1">
    <source>
        <dbReference type="ARBA" id="ARBA00004123"/>
    </source>
</evidence>
<proteinExistence type="predicted"/>
<keyword evidence="4" id="KW-0744">Spermatogenesis</keyword>
<dbReference type="PANTHER" id="PTHR15402">
    <property type="entry name" value="TRANSCRIPTION FACTOR-LIKE 5 PROTEIN"/>
    <property type="match status" value="1"/>
</dbReference>
<evidence type="ECO:0000256" key="7">
    <source>
        <dbReference type="ARBA" id="ARBA00023163"/>
    </source>
</evidence>
<gene>
    <name evidence="11" type="ORF">ElyMa_006352000</name>
</gene>
<dbReference type="PANTHER" id="PTHR15402:SF4">
    <property type="entry name" value="SPERMATOGENESIS- AND OOGENESIS-SPECIFIC BASIC HELIX-LOOP-HELIX-CONTAINING PROTEIN 1"/>
    <property type="match status" value="1"/>
</dbReference>
<comment type="subcellular location">
    <subcellularLocation>
        <location evidence="1">Nucleus</location>
    </subcellularLocation>
</comment>
<reference evidence="11 12" key="1">
    <citation type="journal article" date="2021" name="Elife">
        <title>Chloroplast acquisition without the gene transfer in kleptoplastic sea slugs, Plakobranchus ocellatus.</title>
        <authorList>
            <person name="Maeda T."/>
            <person name="Takahashi S."/>
            <person name="Yoshida T."/>
            <person name="Shimamura S."/>
            <person name="Takaki Y."/>
            <person name="Nagai Y."/>
            <person name="Toyoda A."/>
            <person name="Suzuki Y."/>
            <person name="Arimoto A."/>
            <person name="Ishii H."/>
            <person name="Satoh N."/>
            <person name="Nishiyama T."/>
            <person name="Hasebe M."/>
            <person name="Maruyama T."/>
            <person name="Minagawa J."/>
            <person name="Obokata J."/>
            <person name="Shigenobu S."/>
        </authorList>
    </citation>
    <scope>NUCLEOTIDE SEQUENCE [LARGE SCALE GENOMIC DNA]</scope>
</reference>
<protein>
    <submittedName>
        <fullName evidence="11">Spermatogenesis-and oogenesis-specific basic helix-loop-helix-containing protein 2</fullName>
    </submittedName>
</protein>
<feature type="compositionally biased region" description="Low complexity" evidence="9">
    <location>
        <begin position="585"/>
        <end position="598"/>
    </location>
</feature>
<evidence type="ECO:0000256" key="9">
    <source>
        <dbReference type="SAM" id="MobiDB-lite"/>
    </source>
</evidence>
<dbReference type="GO" id="GO:0005634">
    <property type="term" value="C:nucleus"/>
    <property type="evidence" value="ECO:0007669"/>
    <property type="project" value="UniProtKB-SubCell"/>
</dbReference>
<evidence type="ECO:0000256" key="8">
    <source>
        <dbReference type="ARBA" id="ARBA00023242"/>
    </source>
</evidence>
<keyword evidence="5" id="KW-0805">Transcription regulation</keyword>
<dbReference type="GO" id="GO:0030154">
    <property type="term" value="P:cell differentiation"/>
    <property type="evidence" value="ECO:0007669"/>
    <property type="project" value="UniProtKB-KW"/>
</dbReference>
<dbReference type="GO" id="GO:0007283">
    <property type="term" value="P:spermatogenesis"/>
    <property type="evidence" value="ECO:0007669"/>
    <property type="project" value="UniProtKB-KW"/>
</dbReference>
<dbReference type="InterPro" id="IPR036638">
    <property type="entry name" value="HLH_DNA-bd_sf"/>
</dbReference>
<evidence type="ECO:0000256" key="5">
    <source>
        <dbReference type="ARBA" id="ARBA00023015"/>
    </source>
</evidence>
<feature type="domain" description="BHLH" evidence="10">
    <location>
        <begin position="645"/>
        <end position="696"/>
    </location>
</feature>
<organism evidence="11 12">
    <name type="scientific">Elysia marginata</name>
    <dbReference type="NCBI Taxonomy" id="1093978"/>
    <lineage>
        <taxon>Eukaryota</taxon>
        <taxon>Metazoa</taxon>
        <taxon>Spiralia</taxon>
        <taxon>Lophotrochozoa</taxon>
        <taxon>Mollusca</taxon>
        <taxon>Gastropoda</taxon>
        <taxon>Heterobranchia</taxon>
        <taxon>Euthyneura</taxon>
        <taxon>Panpulmonata</taxon>
        <taxon>Sacoglossa</taxon>
        <taxon>Placobranchoidea</taxon>
        <taxon>Plakobranchidae</taxon>
        <taxon>Elysia</taxon>
    </lineage>
</organism>
<evidence type="ECO:0000256" key="6">
    <source>
        <dbReference type="ARBA" id="ARBA00023125"/>
    </source>
</evidence>
<evidence type="ECO:0000256" key="3">
    <source>
        <dbReference type="ARBA" id="ARBA00022782"/>
    </source>
</evidence>
<evidence type="ECO:0000259" key="10">
    <source>
        <dbReference type="PROSITE" id="PS50888"/>
    </source>
</evidence>
<feature type="region of interest" description="Disordered" evidence="9">
    <location>
        <begin position="208"/>
        <end position="290"/>
    </location>
</feature>
<feature type="compositionally biased region" description="Basic and acidic residues" evidence="9">
    <location>
        <begin position="1"/>
        <end position="40"/>
    </location>
</feature>
<name>A0AAV4HN77_9GAST</name>
<dbReference type="Gene3D" id="4.10.280.10">
    <property type="entry name" value="Helix-loop-helix DNA-binding domain"/>
    <property type="match status" value="1"/>
</dbReference>
<dbReference type="GO" id="GO:0046983">
    <property type="term" value="F:protein dimerization activity"/>
    <property type="evidence" value="ECO:0007669"/>
    <property type="project" value="InterPro"/>
</dbReference>
<dbReference type="GO" id="GO:0000981">
    <property type="term" value="F:DNA-binding transcription factor activity, RNA polymerase II-specific"/>
    <property type="evidence" value="ECO:0007669"/>
    <property type="project" value="TreeGrafter"/>
</dbReference>
<dbReference type="InterPro" id="IPR039583">
    <property type="entry name" value="TCFL5/SOLH1/2"/>
</dbReference>
<dbReference type="CDD" id="cd18908">
    <property type="entry name" value="bHLH_SOHLH1_2"/>
    <property type="match status" value="1"/>
</dbReference>
<keyword evidence="2" id="KW-0217">Developmental protein</keyword>